<feature type="transmembrane region" description="Helical" evidence="1">
    <location>
        <begin position="179"/>
        <end position="205"/>
    </location>
</feature>
<feature type="transmembrane region" description="Helical" evidence="1">
    <location>
        <begin position="313"/>
        <end position="334"/>
    </location>
</feature>
<keyword evidence="3" id="KW-1185">Reference proteome</keyword>
<organism evidence="2 3">
    <name type="scientific">Folsomia candida</name>
    <name type="common">Springtail</name>
    <dbReference type="NCBI Taxonomy" id="158441"/>
    <lineage>
        <taxon>Eukaryota</taxon>
        <taxon>Metazoa</taxon>
        <taxon>Ecdysozoa</taxon>
        <taxon>Arthropoda</taxon>
        <taxon>Hexapoda</taxon>
        <taxon>Collembola</taxon>
        <taxon>Entomobryomorpha</taxon>
        <taxon>Isotomoidea</taxon>
        <taxon>Isotomidae</taxon>
        <taxon>Proisotominae</taxon>
        <taxon>Folsomia</taxon>
    </lineage>
</organism>
<evidence type="ECO:0000313" key="3">
    <source>
        <dbReference type="Proteomes" id="UP000198287"/>
    </source>
</evidence>
<comment type="caution">
    <text evidence="2">The sequence shown here is derived from an EMBL/GenBank/DDBJ whole genome shotgun (WGS) entry which is preliminary data.</text>
</comment>
<evidence type="ECO:0000313" key="2">
    <source>
        <dbReference type="EMBL" id="OXA44223.1"/>
    </source>
</evidence>
<feature type="transmembrane region" description="Helical" evidence="1">
    <location>
        <begin position="251"/>
        <end position="273"/>
    </location>
</feature>
<reference evidence="2 3" key="1">
    <citation type="submission" date="2015-12" db="EMBL/GenBank/DDBJ databases">
        <title>The genome of Folsomia candida.</title>
        <authorList>
            <person name="Faddeeva A."/>
            <person name="Derks M.F."/>
            <person name="Anvar Y."/>
            <person name="Smit S."/>
            <person name="Van Straalen N."/>
            <person name="Roelofs D."/>
        </authorList>
    </citation>
    <scope>NUCLEOTIDE SEQUENCE [LARGE SCALE GENOMIC DNA]</scope>
    <source>
        <strain evidence="2 3">VU population</strain>
        <tissue evidence="2">Whole body</tissue>
    </source>
</reference>
<evidence type="ECO:0000256" key="1">
    <source>
        <dbReference type="SAM" id="Phobius"/>
    </source>
</evidence>
<keyword evidence="1" id="KW-0472">Membrane</keyword>
<sequence length="426" mass="48706">MLRGFDFLCKRGNAFVWKAGGHAPFFTVLMRIYQDFLHHVGRKKNTYRTHKMLSEILLPHLTRHFSIAERHHCLLYRWDSQKGRVAPCTYFDLIWFRAMLILSWAYVALQIRDIYNLSDPLAEKIFPATLTWLYAGSLLLGMEWGVDPANLQLTNVVYSIKEGRRLEASTRSDKLLETLINLLFTLIHFTGYFVFPLVIILRLVLVPCQPPLLGSLLLPKDECSRCIFQSGSCLRLIFRALLIIFEVMQMYHRAVVSTHVMLMVLVGGILKLWEASCRTFEARSTQILAGYRDLQVLEAIVNAAIRVKIFPRVLALCPLHEILATFAVIKYYKVLGGTPLIFLVFMALDCKLVDAIYCIGAGLAHRKSCKYLYDVKSRVKGKVGVRMLKSCPTLKVRFGNNFIDEVTPLVIQHFCSVQTANLLLLS</sequence>
<accession>A0A226DG89</accession>
<keyword evidence="1" id="KW-0812">Transmembrane</keyword>
<gene>
    <name evidence="2" type="ORF">Fcan01_20872</name>
</gene>
<dbReference type="AlphaFoldDB" id="A0A226DG89"/>
<proteinExistence type="predicted"/>
<keyword evidence="1" id="KW-1133">Transmembrane helix</keyword>
<feature type="transmembrane region" description="Helical" evidence="1">
    <location>
        <begin position="340"/>
        <end position="364"/>
    </location>
</feature>
<name>A0A226DG89_FOLCA</name>
<dbReference type="EMBL" id="LNIX01000019">
    <property type="protein sequence ID" value="OXA44223.1"/>
    <property type="molecule type" value="Genomic_DNA"/>
</dbReference>
<protein>
    <submittedName>
        <fullName evidence="2">Uncharacterized protein</fullName>
    </submittedName>
</protein>
<dbReference type="Proteomes" id="UP000198287">
    <property type="component" value="Unassembled WGS sequence"/>
</dbReference>